<name>A0A7R9YUT9_9CHLO</name>
<evidence type="ECO:0000313" key="4">
    <source>
        <dbReference type="EMBL" id="CAD8289379.1"/>
    </source>
</evidence>
<organism evidence="4">
    <name type="scientific">Chlamydomonas euryale</name>
    <dbReference type="NCBI Taxonomy" id="1486919"/>
    <lineage>
        <taxon>Eukaryota</taxon>
        <taxon>Viridiplantae</taxon>
        <taxon>Chlorophyta</taxon>
        <taxon>core chlorophytes</taxon>
        <taxon>Chlorophyceae</taxon>
        <taxon>CS clade</taxon>
        <taxon>Chlamydomonadales</taxon>
        <taxon>Chlamydomonadaceae</taxon>
        <taxon>Chlamydomonas</taxon>
    </lineage>
</organism>
<accession>A0A7R9YUT9</accession>
<evidence type="ECO:0008006" key="5">
    <source>
        <dbReference type="Google" id="ProtNLM"/>
    </source>
</evidence>
<gene>
    <name evidence="4" type="ORF">CEUR00632_LOCUS9418</name>
</gene>
<dbReference type="Gene3D" id="3.40.50.300">
    <property type="entry name" value="P-loop containing nucleotide triphosphate hydrolases"/>
    <property type="match status" value="1"/>
</dbReference>
<dbReference type="EMBL" id="HBEC01020125">
    <property type="protein sequence ID" value="CAD8289379.1"/>
    <property type="molecule type" value="Transcribed_RNA"/>
</dbReference>
<dbReference type="Pfam" id="PF03969">
    <property type="entry name" value="AFG1_ATPase"/>
    <property type="match status" value="1"/>
</dbReference>
<dbReference type="GO" id="GO:0016887">
    <property type="term" value="F:ATP hydrolysis activity"/>
    <property type="evidence" value="ECO:0007669"/>
    <property type="project" value="InterPro"/>
</dbReference>
<comment type="similarity">
    <text evidence="1">Belongs to the AFG1 ATPase family.</text>
</comment>
<sequence>MHRSTPPCTAPHQVLRTHFHDFMLDVHQQLRKMAGKLDPLLAVADKIAENTRVLAMDEFFVTDVADAMILNRLFGRLWDRGVVLVSTSNRAPDGLYEGGLQRPLFMPFIHRLKVECDVHDMASPVDYRRLASHQRGLYRVTEARNEELYEEFVELAQLCAPSAAVASGVRVPVAMGRSLPVPSSCGPVCMFGFADLCGRPVAAADYIALCDRFHTLALSGVPCFGAANRSEAYRFVTLIDVLYEHRVRLLVSAEAMPFELFENVLTQREARERPDAAKHPDVVVDDNLGFSKDRTISRLTEMQSVEYLLHHAKQHAKGNVLALEEALAKHRATAAAA</sequence>
<proteinExistence type="inferred from homology"/>
<dbReference type="InterPro" id="IPR005654">
    <property type="entry name" value="ATPase_AFG1-like"/>
</dbReference>
<dbReference type="InterPro" id="IPR027417">
    <property type="entry name" value="P-loop_NTPase"/>
</dbReference>
<dbReference type="GO" id="GO:0005524">
    <property type="term" value="F:ATP binding"/>
    <property type="evidence" value="ECO:0007669"/>
    <property type="project" value="UniProtKB-KW"/>
</dbReference>
<dbReference type="NCBIfam" id="NF040713">
    <property type="entry name" value="ZapE"/>
    <property type="match status" value="1"/>
</dbReference>
<dbReference type="PANTHER" id="PTHR12169:SF29">
    <property type="entry name" value="AFG1-LIKE ATPASE FAMILY PROTEIN"/>
    <property type="match status" value="1"/>
</dbReference>
<keyword evidence="2" id="KW-0547">Nucleotide-binding</keyword>
<evidence type="ECO:0000256" key="2">
    <source>
        <dbReference type="ARBA" id="ARBA00022741"/>
    </source>
</evidence>
<reference evidence="4" key="1">
    <citation type="submission" date="2021-01" db="EMBL/GenBank/DDBJ databases">
        <authorList>
            <person name="Corre E."/>
            <person name="Pelletier E."/>
            <person name="Niang G."/>
            <person name="Scheremetjew M."/>
            <person name="Finn R."/>
            <person name="Kale V."/>
            <person name="Holt S."/>
            <person name="Cochrane G."/>
            <person name="Meng A."/>
            <person name="Brown T."/>
            <person name="Cohen L."/>
        </authorList>
    </citation>
    <scope>NUCLEOTIDE SEQUENCE</scope>
    <source>
        <strain evidence="4">CCMP219</strain>
    </source>
</reference>
<dbReference type="SUPFAM" id="SSF52540">
    <property type="entry name" value="P-loop containing nucleoside triphosphate hydrolases"/>
    <property type="match status" value="1"/>
</dbReference>
<evidence type="ECO:0000256" key="3">
    <source>
        <dbReference type="ARBA" id="ARBA00022840"/>
    </source>
</evidence>
<dbReference type="GO" id="GO:0005739">
    <property type="term" value="C:mitochondrion"/>
    <property type="evidence" value="ECO:0007669"/>
    <property type="project" value="TreeGrafter"/>
</dbReference>
<dbReference type="PANTHER" id="PTHR12169">
    <property type="entry name" value="ATPASE N2B"/>
    <property type="match status" value="1"/>
</dbReference>
<protein>
    <recommendedName>
        <fullName evidence="5">ATPase</fullName>
    </recommendedName>
</protein>
<evidence type="ECO:0000256" key="1">
    <source>
        <dbReference type="ARBA" id="ARBA00010322"/>
    </source>
</evidence>
<keyword evidence="3" id="KW-0067">ATP-binding</keyword>
<dbReference type="AlphaFoldDB" id="A0A7R9YUT9"/>